<accession>A0A2W0CF66</accession>
<feature type="transmembrane region" description="Helical" evidence="6">
    <location>
        <begin position="588"/>
        <end position="609"/>
    </location>
</feature>
<feature type="transmembrane region" description="Helical" evidence="6">
    <location>
        <begin position="233"/>
        <end position="257"/>
    </location>
</feature>
<dbReference type="GO" id="GO:0055085">
    <property type="term" value="P:transmembrane transport"/>
    <property type="evidence" value="ECO:0007669"/>
    <property type="project" value="UniProtKB-UniRule"/>
</dbReference>
<evidence type="ECO:0000256" key="4">
    <source>
        <dbReference type="ARBA" id="ARBA00022989"/>
    </source>
</evidence>
<protein>
    <recommendedName>
        <fullName evidence="7">ABC3 transporter permease C-terminal domain-containing protein</fullName>
    </recommendedName>
</protein>
<dbReference type="EMBL" id="PRLG01000029">
    <property type="protein sequence ID" value="PYY26478.1"/>
    <property type="molecule type" value="Genomic_DNA"/>
</dbReference>
<reference evidence="8 9" key="1">
    <citation type="submission" date="2018-01" db="EMBL/GenBank/DDBJ databases">
        <title>Genome sequence of the PGP bacterium Paenibacillus illinoisensis E3.</title>
        <authorList>
            <person name="Rolli E."/>
            <person name="Marasco R."/>
            <person name="Bessem C."/>
            <person name="Michoud G."/>
            <person name="Gaiarsa S."/>
            <person name="Borin S."/>
            <person name="Daffonchio D."/>
        </authorList>
    </citation>
    <scope>NUCLEOTIDE SEQUENCE [LARGE SCALE GENOMIC DNA]</scope>
    <source>
        <strain evidence="8 9">E3</strain>
    </source>
</reference>
<dbReference type="Proteomes" id="UP000247459">
    <property type="component" value="Unassembled WGS sequence"/>
</dbReference>
<feature type="transmembrane region" description="Helical" evidence="6">
    <location>
        <begin position="532"/>
        <end position="554"/>
    </location>
</feature>
<keyword evidence="5 6" id="KW-0472">Membrane</keyword>
<dbReference type="InterPro" id="IPR052536">
    <property type="entry name" value="ABC-4_Integral_Memb_Prot"/>
</dbReference>
<keyword evidence="6" id="KW-0813">Transport</keyword>
<comment type="similarity">
    <text evidence="6">Belongs to the ABC-4 integral membrane protein family.</text>
</comment>
<evidence type="ECO:0000256" key="1">
    <source>
        <dbReference type="ARBA" id="ARBA00004651"/>
    </source>
</evidence>
<proteinExistence type="inferred from homology"/>
<dbReference type="RefSeq" id="WP_110822434.1">
    <property type="nucleotide sequence ID" value="NZ_JAXBDC010000001.1"/>
</dbReference>
<feature type="transmembrane region" description="Helical" evidence="6">
    <location>
        <begin position="202"/>
        <end position="227"/>
    </location>
</feature>
<dbReference type="PANTHER" id="PTHR46795:SF2">
    <property type="entry name" value="ABC TRANSPORTER, PERMEASE PROTEIN"/>
    <property type="match status" value="1"/>
</dbReference>
<evidence type="ECO:0000256" key="5">
    <source>
        <dbReference type="ARBA" id="ARBA00023136"/>
    </source>
</evidence>
<evidence type="ECO:0000259" key="7">
    <source>
        <dbReference type="Pfam" id="PF02687"/>
    </source>
</evidence>
<evidence type="ECO:0000256" key="2">
    <source>
        <dbReference type="ARBA" id="ARBA00022475"/>
    </source>
</evidence>
<keyword evidence="3 6" id="KW-0812">Transmembrane</keyword>
<dbReference type="PANTHER" id="PTHR46795">
    <property type="entry name" value="ABC TRANSPORTER PERMEASE-RELATED-RELATED"/>
    <property type="match status" value="1"/>
</dbReference>
<dbReference type="GO" id="GO:0005886">
    <property type="term" value="C:plasma membrane"/>
    <property type="evidence" value="ECO:0007669"/>
    <property type="project" value="UniProtKB-SubCell"/>
</dbReference>
<keyword evidence="2 6" id="KW-1003">Cell membrane</keyword>
<comment type="caution">
    <text evidence="8">The sequence shown here is derived from an EMBL/GenBank/DDBJ whole genome shotgun (WGS) entry which is preliminary data.</text>
</comment>
<feature type="domain" description="ABC3 transporter permease C-terminal" evidence="7">
    <location>
        <begin position="68"/>
        <end position="184"/>
    </location>
</feature>
<feature type="transmembrane region" description="Helical" evidence="6">
    <location>
        <begin position="61"/>
        <end position="82"/>
    </location>
</feature>
<evidence type="ECO:0000313" key="9">
    <source>
        <dbReference type="Proteomes" id="UP000247459"/>
    </source>
</evidence>
<dbReference type="PIRSF" id="PIRSF018968">
    <property type="entry name" value="ABC_permease_BceB"/>
    <property type="match status" value="1"/>
</dbReference>
<dbReference type="AlphaFoldDB" id="A0A2W0CF66"/>
<evidence type="ECO:0000256" key="6">
    <source>
        <dbReference type="PIRNR" id="PIRNR018968"/>
    </source>
</evidence>
<feature type="transmembrane region" description="Helical" evidence="6">
    <location>
        <begin position="621"/>
        <end position="642"/>
    </location>
</feature>
<dbReference type="InterPro" id="IPR027022">
    <property type="entry name" value="ABC_permease_BceB-typ"/>
</dbReference>
<feature type="transmembrane region" description="Helical" evidence="6">
    <location>
        <begin position="158"/>
        <end position="181"/>
    </location>
</feature>
<feature type="transmembrane region" description="Helical" evidence="6">
    <location>
        <begin position="287"/>
        <end position="311"/>
    </location>
</feature>
<comment type="subcellular location">
    <subcellularLocation>
        <location evidence="1 6">Cell membrane</location>
        <topology evidence="1 6">Multi-pass membrane protein</topology>
    </subcellularLocation>
</comment>
<keyword evidence="4 6" id="KW-1133">Transmembrane helix</keyword>
<organism evidence="8 9">
    <name type="scientific">Paenibacillus illinoisensis</name>
    <dbReference type="NCBI Taxonomy" id="59845"/>
    <lineage>
        <taxon>Bacteria</taxon>
        <taxon>Bacillati</taxon>
        <taxon>Bacillota</taxon>
        <taxon>Bacilli</taxon>
        <taxon>Bacillales</taxon>
        <taxon>Paenibacillaceae</taxon>
        <taxon>Paenibacillus</taxon>
    </lineage>
</organism>
<evidence type="ECO:0000313" key="8">
    <source>
        <dbReference type="EMBL" id="PYY26478.1"/>
    </source>
</evidence>
<name>A0A2W0CF66_9BACL</name>
<feature type="transmembrane region" description="Helical" evidence="6">
    <location>
        <begin position="20"/>
        <end position="41"/>
    </location>
</feature>
<dbReference type="Pfam" id="PF02687">
    <property type="entry name" value="FtsX"/>
    <property type="match status" value="1"/>
</dbReference>
<evidence type="ECO:0000256" key="3">
    <source>
        <dbReference type="ARBA" id="ARBA00022692"/>
    </source>
</evidence>
<feature type="transmembrane region" description="Helical" evidence="6">
    <location>
        <begin position="116"/>
        <end position="146"/>
    </location>
</feature>
<dbReference type="OrthoDB" id="1937696at2"/>
<sequence>MNFRQFAINNVVRNKRIYLAHFLSSTFSVMIFFTYALLLFHPDLKDGLKGSSETVTMLANQGFMIAEIIIFIFSFLFLLYSVGSFLKTRKKEFGIFLIIGMTRKQMNRLLFMENMCIGIAAIAAGVGLGMIFGKLILLICGSLLAVENSLRFYFPLKAIALTAVAFLILFAVIALSSSLLIRKGTLIDLVKSEEKPKPEPKASRLLAFLSVLLIGGGYAGVFTFVWVTYSFPLLLGSVIMVIAGTYLLFTQLSVYVIRALKRNQRLFFRKTNVLFLSELTYRMKDNAVMFFMVSVISASAFTGIGTMLAIADPGLSSMTNPYAFTYTNSWDTPEAEGDIRQIEETLVDHEVPYVKGSYTQLYENNTGSNIIKLSEYNHLAKALGYEERTLDTENGAFMTPSNLTARKELRKQVEQGFSPTQVDLEVENYHQQVQLSPPATEIVIPVDFKVDIYVISDELFEKMKRAYNEFLDLSEDYYSNKMTQFVVEDWMGTRAFAPELVNSIQDQPRTKGYFMFSALVVDWLNSKQTNGIILILSGLIGIVFFTFAASFTYFRLYADLERDEAQYRMIGKMGLSRPELRKIVTQQLLLMFFLPLLIALIHSSVAFVALQQLVDFSVMGYSLRIFFVFATMQILFFALVRWRYLRHMYSKLI</sequence>
<dbReference type="InterPro" id="IPR003838">
    <property type="entry name" value="ABC3_permease_C"/>
</dbReference>
<gene>
    <name evidence="8" type="ORF">PIL02S_05883</name>
</gene>